<gene>
    <name evidence="1" type="ORF">BJ138DRAFT_1230430</name>
</gene>
<protein>
    <submittedName>
        <fullName evidence="1">Uncharacterized protein</fullName>
    </submittedName>
</protein>
<comment type="caution">
    <text evidence="1">The sequence shown here is derived from an EMBL/GenBank/DDBJ whole genome shotgun (WGS) entry which is preliminary data.</text>
</comment>
<feature type="non-terminal residue" evidence="1">
    <location>
        <position position="190"/>
    </location>
</feature>
<sequence>MAYLNPLHPPLPLSHRSSYTTLSPHATQPTHPPLQTAPALPPALRRLPQALPIPHTRPHAPPVTFDLLGAPARGLGLPMRELLARSGSAIAKILVDAGEAVPADSRKFTLHIMWPGYEHLQWSLPLNVLGVTRGSLAVQIARAFSVFCEHAQKSLSLPPAPHAAPLPAVSFQRLILVAAWNLRDDVWMAE</sequence>
<proteinExistence type="predicted"/>
<reference evidence="1" key="1">
    <citation type="journal article" date="2021" name="New Phytol.">
        <title>Evolutionary innovations through gain and loss of genes in the ectomycorrhizal Boletales.</title>
        <authorList>
            <person name="Wu G."/>
            <person name="Miyauchi S."/>
            <person name="Morin E."/>
            <person name="Kuo A."/>
            <person name="Drula E."/>
            <person name="Varga T."/>
            <person name="Kohler A."/>
            <person name="Feng B."/>
            <person name="Cao Y."/>
            <person name="Lipzen A."/>
            <person name="Daum C."/>
            <person name="Hundley H."/>
            <person name="Pangilinan J."/>
            <person name="Johnson J."/>
            <person name="Barry K."/>
            <person name="LaButti K."/>
            <person name="Ng V."/>
            <person name="Ahrendt S."/>
            <person name="Min B."/>
            <person name="Choi I.G."/>
            <person name="Park H."/>
            <person name="Plett J.M."/>
            <person name="Magnuson J."/>
            <person name="Spatafora J.W."/>
            <person name="Nagy L.G."/>
            <person name="Henrissat B."/>
            <person name="Grigoriev I.V."/>
            <person name="Yang Z.L."/>
            <person name="Xu J."/>
            <person name="Martin F.M."/>
        </authorList>
    </citation>
    <scope>NUCLEOTIDE SEQUENCE</scope>
    <source>
        <strain evidence="1">ATCC 28755</strain>
    </source>
</reference>
<dbReference type="EMBL" id="MU268216">
    <property type="protein sequence ID" value="KAH7905323.1"/>
    <property type="molecule type" value="Genomic_DNA"/>
</dbReference>
<evidence type="ECO:0000313" key="1">
    <source>
        <dbReference type="EMBL" id="KAH7905323.1"/>
    </source>
</evidence>
<name>A0ACB7ZY96_9AGAM</name>
<keyword evidence="2" id="KW-1185">Reference proteome</keyword>
<dbReference type="Proteomes" id="UP000790377">
    <property type="component" value="Unassembled WGS sequence"/>
</dbReference>
<evidence type="ECO:0000313" key="2">
    <source>
        <dbReference type="Proteomes" id="UP000790377"/>
    </source>
</evidence>
<accession>A0ACB7ZY96</accession>
<organism evidence="1 2">
    <name type="scientific">Hygrophoropsis aurantiaca</name>
    <dbReference type="NCBI Taxonomy" id="72124"/>
    <lineage>
        <taxon>Eukaryota</taxon>
        <taxon>Fungi</taxon>
        <taxon>Dikarya</taxon>
        <taxon>Basidiomycota</taxon>
        <taxon>Agaricomycotina</taxon>
        <taxon>Agaricomycetes</taxon>
        <taxon>Agaricomycetidae</taxon>
        <taxon>Boletales</taxon>
        <taxon>Coniophorineae</taxon>
        <taxon>Hygrophoropsidaceae</taxon>
        <taxon>Hygrophoropsis</taxon>
    </lineage>
</organism>